<dbReference type="AlphaFoldDB" id="A0A4C1XAJ6"/>
<evidence type="ECO:0000313" key="3">
    <source>
        <dbReference type="Proteomes" id="UP000299102"/>
    </source>
</evidence>
<organism evidence="2 3">
    <name type="scientific">Eumeta variegata</name>
    <name type="common">Bagworm moth</name>
    <name type="synonym">Eumeta japonica</name>
    <dbReference type="NCBI Taxonomy" id="151549"/>
    <lineage>
        <taxon>Eukaryota</taxon>
        <taxon>Metazoa</taxon>
        <taxon>Ecdysozoa</taxon>
        <taxon>Arthropoda</taxon>
        <taxon>Hexapoda</taxon>
        <taxon>Insecta</taxon>
        <taxon>Pterygota</taxon>
        <taxon>Neoptera</taxon>
        <taxon>Endopterygota</taxon>
        <taxon>Lepidoptera</taxon>
        <taxon>Glossata</taxon>
        <taxon>Ditrysia</taxon>
        <taxon>Tineoidea</taxon>
        <taxon>Psychidae</taxon>
        <taxon>Oiketicinae</taxon>
        <taxon>Eumeta</taxon>
    </lineage>
</organism>
<evidence type="ECO:0000313" key="2">
    <source>
        <dbReference type="EMBL" id="GBP60851.1"/>
    </source>
</evidence>
<accession>A0A4C1XAJ6</accession>
<protein>
    <submittedName>
        <fullName evidence="2">Uncharacterized protein</fullName>
    </submittedName>
</protein>
<gene>
    <name evidence="2" type="ORF">EVAR_35399_1</name>
</gene>
<comment type="caution">
    <text evidence="2">The sequence shown here is derived from an EMBL/GenBank/DDBJ whole genome shotgun (WGS) entry which is preliminary data.</text>
</comment>
<sequence>MFSPAPIARGVINPRTRRPRPESSCLRVRRARPVSAHRGRNKWNSSVRYFTFRFTVKLKKLCCNACPIGAEGGARPSLHARVLFSNVFRVDTACTKTDTKRSKSINILPEIILWNISQHGRRRRRRRRSRRNPIAARGPGYSLKVRVRRRQNAAEVPGLTALARWLCAPLAAGPGLLRRQI</sequence>
<evidence type="ECO:0000256" key="1">
    <source>
        <dbReference type="SAM" id="MobiDB-lite"/>
    </source>
</evidence>
<name>A0A4C1XAJ6_EUMVA</name>
<proteinExistence type="predicted"/>
<feature type="region of interest" description="Disordered" evidence="1">
    <location>
        <begin position="1"/>
        <end position="29"/>
    </location>
</feature>
<keyword evidence="3" id="KW-1185">Reference proteome</keyword>
<reference evidence="2 3" key="1">
    <citation type="journal article" date="2019" name="Commun. Biol.">
        <title>The bagworm genome reveals a unique fibroin gene that provides high tensile strength.</title>
        <authorList>
            <person name="Kono N."/>
            <person name="Nakamura H."/>
            <person name="Ohtoshi R."/>
            <person name="Tomita M."/>
            <person name="Numata K."/>
            <person name="Arakawa K."/>
        </authorList>
    </citation>
    <scope>NUCLEOTIDE SEQUENCE [LARGE SCALE GENOMIC DNA]</scope>
</reference>
<dbReference type="Proteomes" id="UP000299102">
    <property type="component" value="Unassembled WGS sequence"/>
</dbReference>
<dbReference type="EMBL" id="BGZK01000797">
    <property type="protein sequence ID" value="GBP60851.1"/>
    <property type="molecule type" value="Genomic_DNA"/>
</dbReference>